<evidence type="ECO:0000256" key="3">
    <source>
        <dbReference type="ARBA" id="ARBA00007275"/>
    </source>
</evidence>
<accession>A0A239FMP8</accession>
<dbReference type="CDD" id="cd24161">
    <property type="entry name" value="NUDIX_ADPRase_Ndx2"/>
    <property type="match status" value="1"/>
</dbReference>
<sequence length="181" mass="20504">MQHKKPWITHSSKEIYSNPWISLTEHDVTNPGGGQSIYGKVHYKNWALGIIPLDENQNTWLVGQHRYTLDEYSWEIPMGGGPLEIPKLESAKRELKEETGLTASKWTEICKIHTSNSVTDEVGIAYLAEDLTDGETEFEETEDLQIKKLPFKEAVAMCDRGEITDSLSVAAIYRLARILNL</sequence>
<evidence type="ECO:0000256" key="7">
    <source>
        <dbReference type="ARBA" id="ARBA00032272"/>
    </source>
</evidence>
<dbReference type="GO" id="GO:0006753">
    <property type="term" value="P:nucleoside phosphate metabolic process"/>
    <property type="evidence" value="ECO:0007669"/>
    <property type="project" value="TreeGrafter"/>
</dbReference>
<evidence type="ECO:0000256" key="1">
    <source>
        <dbReference type="ARBA" id="ARBA00000847"/>
    </source>
</evidence>
<comment type="catalytic activity">
    <reaction evidence="1">
        <text>GDP-alpha-D-mannose + H2O = alpha-D-mannose 1-phosphate + GMP + 2 H(+)</text>
        <dbReference type="Rhea" id="RHEA:27978"/>
        <dbReference type="ChEBI" id="CHEBI:15377"/>
        <dbReference type="ChEBI" id="CHEBI:15378"/>
        <dbReference type="ChEBI" id="CHEBI:57527"/>
        <dbReference type="ChEBI" id="CHEBI:58115"/>
        <dbReference type="ChEBI" id="CHEBI:58409"/>
    </reaction>
</comment>
<dbReference type="PANTHER" id="PTHR11839">
    <property type="entry name" value="UDP/ADP-SUGAR PYROPHOSPHATASE"/>
    <property type="match status" value="1"/>
</dbReference>
<evidence type="ECO:0000259" key="8">
    <source>
        <dbReference type="PROSITE" id="PS51462"/>
    </source>
</evidence>
<reference evidence="9 10" key="1">
    <citation type="submission" date="2017-06" db="EMBL/GenBank/DDBJ databases">
        <authorList>
            <person name="Kim H.J."/>
            <person name="Triplett B.A."/>
        </authorList>
    </citation>
    <scope>NUCLEOTIDE SEQUENCE [LARGE SCALE GENOMIC DNA]</scope>
    <source>
        <strain evidence="9 10">DSM 19307</strain>
    </source>
</reference>
<proteinExistence type="inferred from homology"/>
<dbReference type="Pfam" id="PF00293">
    <property type="entry name" value="NUDIX"/>
    <property type="match status" value="1"/>
</dbReference>
<dbReference type="PANTHER" id="PTHR11839:SF18">
    <property type="entry name" value="NUDIX HYDROLASE DOMAIN-CONTAINING PROTEIN"/>
    <property type="match status" value="1"/>
</dbReference>
<protein>
    <recommendedName>
        <fullName evidence="4">GDP-mannose pyrophosphatase</fullName>
    </recommendedName>
    <alternativeName>
        <fullName evidence="6">GDP-mannose hydrolase</fullName>
    </alternativeName>
    <alternativeName>
        <fullName evidence="7">GDPMK</fullName>
    </alternativeName>
</protein>
<evidence type="ECO:0000313" key="10">
    <source>
        <dbReference type="Proteomes" id="UP000198393"/>
    </source>
</evidence>
<dbReference type="GO" id="GO:0019693">
    <property type="term" value="P:ribose phosphate metabolic process"/>
    <property type="evidence" value="ECO:0007669"/>
    <property type="project" value="TreeGrafter"/>
</dbReference>
<dbReference type="GO" id="GO:0005829">
    <property type="term" value="C:cytosol"/>
    <property type="evidence" value="ECO:0007669"/>
    <property type="project" value="TreeGrafter"/>
</dbReference>
<evidence type="ECO:0000256" key="4">
    <source>
        <dbReference type="ARBA" id="ARBA00016377"/>
    </source>
</evidence>
<evidence type="ECO:0000313" key="9">
    <source>
        <dbReference type="EMBL" id="SNS57214.1"/>
    </source>
</evidence>
<gene>
    <name evidence="9" type="ORF">SAMN05421640_0711</name>
</gene>
<comment type="cofactor">
    <cofactor evidence="2">
        <name>Mg(2+)</name>
        <dbReference type="ChEBI" id="CHEBI:18420"/>
    </cofactor>
</comment>
<dbReference type="GO" id="GO:0016787">
    <property type="term" value="F:hydrolase activity"/>
    <property type="evidence" value="ECO:0007669"/>
    <property type="project" value="UniProtKB-KW"/>
</dbReference>
<evidence type="ECO:0000256" key="5">
    <source>
        <dbReference type="ARBA" id="ARBA00022801"/>
    </source>
</evidence>
<name>A0A239FMP8_EKHLU</name>
<keyword evidence="5" id="KW-0378">Hydrolase</keyword>
<feature type="domain" description="Nudix hydrolase" evidence="8">
    <location>
        <begin position="43"/>
        <end position="171"/>
    </location>
</feature>
<keyword evidence="10" id="KW-1185">Reference proteome</keyword>
<dbReference type="SUPFAM" id="SSF55811">
    <property type="entry name" value="Nudix"/>
    <property type="match status" value="1"/>
</dbReference>
<dbReference type="InterPro" id="IPR015797">
    <property type="entry name" value="NUDIX_hydrolase-like_dom_sf"/>
</dbReference>
<dbReference type="Gene3D" id="3.90.79.10">
    <property type="entry name" value="Nucleoside Triphosphate Pyrophosphohydrolase"/>
    <property type="match status" value="1"/>
</dbReference>
<comment type="similarity">
    <text evidence="3">Belongs to the Nudix hydrolase family. NudK subfamily.</text>
</comment>
<dbReference type="RefSeq" id="WP_089355460.1">
    <property type="nucleotide sequence ID" value="NZ_FZPD01000001.1"/>
</dbReference>
<organism evidence="9 10">
    <name type="scientific">Ekhidna lutea</name>
    <dbReference type="NCBI Taxonomy" id="447679"/>
    <lineage>
        <taxon>Bacteria</taxon>
        <taxon>Pseudomonadati</taxon>
        <taxon>Bacteroidota</taxon>
        <taxon>Cytophagia</taxon>
        <taxon>Cytophagales</taxon>
        <taxon>Reichenbachiellaceae</taxon>
        <taxon>Ekhidna</taxon>
    </lineage>
</organism>
<dbReference type="PROSITE" id="PS51462">
    <property type="entry name" value="NUDIX"/>
    <property type="match status" value="1"/>
</dbReference>
<dbReference type="AlphaFoldDB" id="A0A239FMP8"/>
<dbReference type="EMBL" id="FZPD01000001">
    <property type="protein sequence ID" value="SNS57214.1"/>
    <property type="molecule type" value="Genomic_DNA"/>
</dbReference>
<evidence type="ECO:0000256" key="6">
    <source>
        <dbReference type="ARBA" id="ARBA00032162"/>
    </source>
</evidence>
<evidence type="ECO:0000256" key="2">
    <source>
        <dbReference type="ARBA" id="ARBA00001946"/>
    </source>
</evidence>
<dbReference type="OrthoDB" id="9806150at2"/>
<dbReference type="Proteomes" id="UP000198393">
    <property type="component" value="Unassembled WGS sequence"/>
</dbReference>
<dbReference type="InterPro" id="IPR000086">
    <property type="entry name" value="NUDIX_hydrolase_dom"/>
</dbReference>